<dbReference type="eggNOG" id="ENOG5032R5W">
    <property type="taxonomic scope" value="Bacteria"/>
</dbReference>
<accession>F5Y6Q3</accession>
<feature type="transmembrane region" description="Helical" evidence="1">
    <location>
        <begin position="123"/>
        <end position="147"/>
    </location>
</feature>
<proteinExistence type="predicted"/>
<dbReference type="EMBL" id="CP001841">
    <property type="protein sequence ID" value="AEF80672.1"/>
    <property type="molecule type" value="Genomic_DNA"/>
</dbReference>
<feature type="transmembrane region" description="Helical" evidence="1">
    <location>
        <begin position="91"/>
        <end position="117"/>
    </location>
</feature>
<keyword evidence="1" id="KW-0472">Membrane</keyword>
<dbReference type="Proteomes" id="UP000009222">
    <property type="component" value="Chromosome"/>
</dbReference>
<evidence type="ECO:0000313" key="3">
    <source>
        <dbReference type="Proteomes" id="UP000009222"/>
    </source>
</evidence>
<dbReference type="HOGENOM" id="CLU_1065349_0_0_12"/>
<dbReference type="RefSeq" id="WP_015710777.1">
    <property type="nucleotide sequence ID" value="NC_015577.1"/>
</dbReference>
<dbReference type="STRING" id="545695.TREAZ_1217"/>
<sequence length="257" mass="28946">MIGFLIKKNFFDLWDNLFRVALLNLGFIASMAIPVFLPTLLAGVPVLGLGVLFIGILWCFVYLSAAALCVKSISDYGAFGFADFFASLKIIWPLGLIAGALVFVCYLLITMVIPFYLAMNSMVGLLLAAVIFWTLVVGALSLQFFFAVRSRLDTKITKIIKKCFIIFFDNPGFALFVFLSTILMLAISVFLAFLFPGPAGILLYQDEALRLRLFKYDWLEANPEANRKQIPWDAILIDERERTGTRSLKSFIFPWKD</sequence>
<protein>
    <recommendedName>
        <fullName evidence="4">DUF975 family protein</fullName>
    </recommendedName>
</protein>
<reference evidence="2 3" key="2">
    <citation type="journal article" date="2011" name="ISME J.">
        <title>RNA-seq reveals cooperative metabolic interactions between two termite-gut spirochete species in co-culture.</title>
        <authorList>
            <person name="Rosenthal A.Z."/>
            <person name="Matson E.G."/>
            <person name="Eldar A."/>
            <person name="Leadbetter J.R."/>
        </authorList>
    </citation>
    <scope>NUCLEOTIDE SEQUENCE [LARGE SCALE GENOMIC DNA]</scope>
    <source>
        <strain evidence="3">ATCC BAA-888 / DSM 13862 / ZAS-9</strain>
    </source>
</reference>
<dbReference type="KEGG" id="taz:TREAZ_1217"/>
<dbReference type="InParanoid" id="F5Y6Q3"/>
<dbReference type="AlphaFoldDB" id="F5Y6Q3"/>
<keyword evidence="3" id="KW-1185">Reference proteome</keyword>
<evidence type="ECO:0008006" key="4">
    <source>
        <dbReference type="Google" id="ProtNLM"/>
    </source>
</evidence>
<evidence type="ECO:0000313" key="2">
    <source>
        <dbReference type="EMBL" id="AEF80672.1"/>
    </source>
</evidence>
<feature type="transmembrane region" description="Helical" evidence="1">
    <location>
        <begin position="21"/>
        <end position="41"/>
    </location>
</feature>
<dbReference type="OrthoDB" id="360806at2"/>
<evidence type="ECO:0000256" key="1">
    <source>
        <dbReference type="SAM" id="Phobius"/>
    </source>
</evidence>
<organism evidence="2 3">
    <name type="scientific">Leadbettera azotonutricia (strain ATCC BAA-888 / DSM 13862 / ZAS-9)</name>
    <name type="common">Treponema azotonutricium</name>
    <dbReference type="NCBI Taxonomy" id="545695"/>
    <lineage>
        <taxon>Bacteria</taxon>
        <taxon>Pseudomonadati</taxon>
        <taxon>Spirochaetota</taxon>
        <taxon>Spirochaetia</taxon>
        <taxon>Spirochaetales</taxon>
        <taxon>Breznakiellaceae</taxon>
        <taxon>Leadbettera</taxon>
    </lineage>
</organism>
<reference evidence="3" key="1">
    <citation type="submission" date="2009-12" db="EMBL/GenBank/DDBJ databases">
        <title>Complete sequence of Treponema azotonutricium strain ZAS-9.</title>
        <authorList>
            <person name="Tetu S.G."/>
            <person name="Matson E."/>
            <person name="Ren Q."/>
            <person name="Seshadri R."/>
            <person name="Elbourne L."/>
            <person name="Hassan K.A."/>
            <person name="Durkin A."/>
            <person name="Radune D."/>
            <person name="Mohamoud Y."/>
            <person name="Shay R."/>
            <person name="Jin S."/>
            <person name="Zhang X."/>
            <person name="Lucey K."/>
            <person name="Ballor N.R."/>
            <person name="Ottesen E."/>
            <person name="Rosenthal R."/>
            <person name="Allen A."/>
            <person name="Leadbetter J.R."/>
            <person name="Paulsen I.T."/>
        </authorList>
    </citation>
    <scope>NUCLEOTIDE SEQUENCE [LARGE SCALE GENOMIC DNA]</scope>
    <source>
        <strain evidence="3">ATCC BAA-888 / DSM 13862 / ZAS-9</strain>
    </source>
</reference>
<name>F5Y6Q3_LEAAZ</name>
<feature type="transmembrane region" description="Helical" evidence="1">
    <location>
        <begin position="47"/>
        <end position="70"/>
    </location>
</feature>
<keyword evidence="1" id="KW-0812">Transmembrane</keyword>
<keyword evidence="1" id="KW-1133">Transmembrane helix</keyword>
<gene>
    <name evidence="2" type="ordered locus">TREAZ_1217</name>
</gene>